<proteinExistence type="predicted"/>
<dbReference type="InterPro" id="IPR025857">
    <property type="entry name" value="MacB_PCD"/>
</dbReference>
<feature type="transmembrane region" description="Helical" evidence="6">
    <location>
        <begin position="368"/>
        <end position="390"/>
    </location>
</feature>
<evidence type="ECO:0000313" key="9">
    <source>
        <dbReference type="EMBL" id="GHB54910.1"/>
    </source>
</evidence>
<dbReference type="PANTHER" id="PTHR30572">
    <property type="entry name" value="MEMBRANE COMPONENT OF TRANSPORTER-RELATED"/>
    <property type="match status" value="1"/>
</dbReference>
<dbReference type="Pfam" id="PF02687">
    <property type="entry name" value="FtsX"/>
    <property type="match status" value="2"/>
</dbReference>
<dbReference type="GO" id="GO:0022857">
    <property type="term" value="F:transmembrane transporter activity"/>
    <property type="evidence" value="ECO:0007669"/>
    <property type="project" value="TreeGrafter"/>
</dbReference>
<keyword evidence="2" id="KW-1003">Cell membrane</keyword>
<comment type="caution">
    <text evidence="9">The sequence shown here is derived from an EMBL/GenBank/DDBJ whole genome shotgun (WGS) entry which is preliminary data.</text>
</comment>
<evidence type="ECO:0000256" key="2">
    <source>
        <dbReference type="ARBA" id="ARBA00022475"/>
    </source>
</evidence>
<dbReference type="InterPro" id="IPR003838">
    <property type="entry name" value="ABC3_permease_C"/>
</dbReference>
<reference evidence="9 10" key="1">
    <citation type="journal article" date="2014" name="Int. J. Syst. Evol. Microbiol.">
        <title>Complete genome sequence of Corynebacterium casei LMG S-19264T (=DSM 44701T), isolated from a smear-ripened cheese.</title>
        <authorList>
            <consortium name="US DOE Joint Genome Institute (JGI-PGF)"/>
            <person name="Walter F."/>
            <person name="Albersmeier A."/>
            <person name="Kalinowski J."/>
            <person name="Ruckert C."/>
        </authorList>
    </citation>
    <scope>NUCLEOTIDE SEQUENCE [LARGE SCALE GENOMIC DNA]</scope>
    <source>
        <strain evidence="9 10">KCTC 12866</strain>
    </source>
</reference>
<dbReference type="Pfam" id="PF12704">
    <property type="entry name" value="MacB_PCD"/>
    <property type="match status" value="1"/>
</dbReference>
<gene>
    <name evidence="9" type="ORF">GCM10007390_05040</name>
</gene>
<evidence type="ECO:0000259" key="8">
    <source>
        <dbReference type="Pfam" id="PF12704"/>
    </source>
</evidence>
<evidence type="ECO:0000256" key="3">
    <source>
        <dbReference type="ARBA" id="ARBA00022692"/>
    </source>
</evidence>
<name>A0A8J3D040_9BACT</name>
<keyword evidence="10" id="KW-1185">Reference proteome</keyword>
<evidence type="ECO:0000256" key="1">
    <source>
        <dbReference type="ARBA" id="ARBA00004651"/>
    </source>
</evidence>
<evidence type="ECO:0000256" key="5">
    <source>
        <dbReference type="ARBA" id="ARBA00023136"/>
    </source>
</evidence>
<evidence type="ECO:0000259" key="7">
    <source>
        <dbReference type="Pfam" id="PF02687"/>
    </source>
</evidence>
<evidence type="ECO:0000256" key="4">
    <source>
        <dbReference type="ARBA" id="ARBA00022989"/>
    </source>
</evidence>
<evidence type="ECO:0000313" key="10">
    <source>
        <dbReference type="Proteomes" id="UP000598271"/>
    </source>
</evidence>
<feature type="domain" description="MacB-like periplasmic core" evidence="8">
    <location>
        <begin position="50"/>
        <end position="270"/>
    </location>
</feature>
<sequence>MQTPVKGILSTGPPGQLHYPPLSPKNYFQIMLKSHFKIAWRNLLKNGLFSTLNLLGLSVGVAIFLYLFLYAREELSFDKYNPHAEDIYRVGLTATFGGESNEWASVPNNIGPDMKAEIPEIKAYARLLYHNFGKTGFVSSEQDKFAERKMYWSDPGLFDIFELPLVYGNPKTALDGPNKIMLSQSTAQRYFGDADPVGKILNVDHDYEVTVSAVYQDFPQNSTLDPDLIGSFSTVKWANEGQHWSNASYETYFLLEPNASMKKVESKINQVLDKNVEKENQWFRFWLQPLADVHLYSTNISNSSTTRIGDIQQINILIALALGILLIACINYMNLATAQSQKRRKEVGINKVVGATQSTLVARFYVEAFIMVTAAVLVGFAVLFGLLPLFNSIAEKEITFGSLFSVPVLASIGAAIVVLSLVAGSYPALMLSSFSPLSLFGRGAQNSLSAIWVRKGLVVAQFTASIILMIATFVFYRQLQYVQENDLGYNADQVIAISTQGAENSEQINTLLNTYKGLSFVSSVARAQSYPGAGTSGRTITKDGTGTNGIAIQTNRATPEIIETLGIKLLAGAPVSEKSSEEDTTVQLVINKTAVDFLEMTPEEAIGKTAYNTFGYNRATIVGVMEDFHFDTFHKPIGAYAFHNSASEGRSNLLVRMNGGKLSENVATLESSFKKSIPDSAFDFKFLDDVVAKLYATEQRTARLVLFFSITAILIACLGLFGLAAFTAEQRTKEIGVRKVLGASVASITALLSKDFLKLVLVALVIAAPVSWYYLDGWLQSYAYHIDMPWWIFGVAGLLSVVVAFLTVSYQSIKAAVVNPVKSLRSE</sequence>
<feature type="transmembrane region" description="Helical" evidence="6">
    <location>
        <begin position="314"/>
        <end position="333"/>
    </location>
</feature>
<feature type="transmembrane region" description="Helical" evidence="6">
    <location>
        <begin position="704"/>
        <end position="728"/>
    </location>
</feature>
<organism evidence="9 10">
    <name type="scientific">Persicitalea jodogahamensis</name>
    <dbReference type="NCBI Taxonomy" id="402147"/>
    <lineage>
        <taxon>Bacteria</taxon>
        <taxon>Pseudomonadati</taxon>
        <taxon>Bacteroidota</taxon>
        <taxon>Cytophagia</taxon>
        <taxon>Cytophagales</taxon>
        <taxon>Spirosomataceae</taxon>
        <taxon>Persicitalea</taxon>
    </lineage>
</organism>
<dbReference type="GO" id="GO:0005886">
    <property type="term" value="C:plasma membrane"/>
    <property type="evidence" value="ECO:0007669"/>
    <property type="project" value="UniProtKB-SubCell"/>
</dbReference>
<feature type="transmembrane region" description="Helical" evidence="6">
    <location>
        <begin position="402"/>
        <end position="422"/>
    </location>
</feature>
<feature type="transmembrane region" description="Helical" evidence="6">
    <location>
        <begin position="756"/>
        <end position="775"/>
    </location>
</feature>
<dbReference type="PANTHER" id="PTHR30572:SF18">
    <property type="entry name" value="ABC-TYPE MACROLIDE FAMILY EXPORT SYSTEM PERMEASE COMPONENT 2"/>
    <property type="match status" value="1"/>
</dbReference>
<dbReference type="EMBL" id="BMXF01000001">
    <property type="protein sequence ID" value="GHB54910.1"/>
    <property type="molecule type" value="Genomic_DNA"/>
</dbReference>
<feature type="transmembrane region" description="Helical" evidence="6">
    <location>
        <begin position="48"/>
        <end position="69"/>
    </location>
</feature>
<comment type="subcellular location">
    <subcellularLocation>
        <location evidence="1">Cell membrane</location>
        <topology evidence="1">Multi-pass membrane protein</topology>
    </subcellularLocation>
</comment>
<protein>
    <submittedName>
        <fullName evidence="9">ABC transporter permease</fullName>
    </submittedName>
</protein>
<keyword evidence="5 6" id="KW-0472">Membrane</keyword>
<feature type="domain" description="ABC3 transporter permease C-terminal" evidence="7">
    <location>
        <begin position="319"/>
        <end position="436"/>
    </location>
</feature>
<accession>A0A8J3D040</accession>
<feature type="domain" description="ABC3 transporter permease C-terminal" evidence="7">
    <location>
        <begin position="707"/>
        <end position="818"/>
    </location>
</feature>
<feature type="transmembrane region" description="Helical" evidence="6">
    <location>
        <begin position="456"/>
        <end position="476"/>
    </location>
</feature>
<feature type="transmembrane region" description="Helical" evidence="6">
    <location>
        <begin position="790"/>
        <end position="810"/>
    </location>
</feature>
<dbReference type="AlphaFoldDB" id="A0A8J3D040"/>
<keyword evidence="3 6" id="KW-0812">Transmembrane</keyword>
<evidence type="ECO:0000256" key="6">
    <source>
        <dbReference type="SAM" id="Phobius"/>
    </source>
</evidence>
<keyword evidence="4 6" id="KW-1133">Transmembrane helix</keyword>
<dbReference type="InterPro" id="IPR050250">
    <property type="entry name" value="Macrolide_Exporter_MacB"/>
</dbReference>
<dbReference type="Proteomes" id="UP000598271">
    <property type="component" value="Unassembled WGS sequence"/>
</dbReference>